<feature type="domain" description="NlpC/P60" evidence="7">
    <location>
        <begin position="251"/>
        <end position="377"/>
    </location>
</feature>
<dbReference type="PANTHER" id="PTHR47359:SF3">
    <property type="entry name" value="NLP_P60 DOMAIN-CONTAINING PROTEIN-RELATED"/>
    <property type="match status" value="1"/>
</dbReference>
<feature type="transmembrane region" description="Helical" evidence="6">
    <location>
        <begin position="18"/>
        <end position="38"/>
    </location>
</feature>
<keyword evidence="9" id="KW-1185">Reference proteome</keyword>
<comment type="caution">
    <text evidence="8">The sequence shown here is derived from an EMBL/GenBank/DDBJ whole genome shotgun (WGS) entry which is preliminary data.</text>
</comment>
<keyword evidence="4" id="KW-0788">Thiol protease</keyword>
<dbReference type="Pfam" id="PF00877">
    <property type="entry name" value="NLPC_P60"/>
    <property type="match status" value="1"/>
</dbReference>
<evidence type="ECO:0000256" key="6">
    <source>
        <dbReference type="SAM" id="Phobius"/>
    </source>
</evidence>
<accession>A0ABN2REV1</accession>
<sequence length="377" mass="39121">MTEPLPADGAPNPLRKRLVIIGAAVVAIAALAVVITLAPQQAEPVASTASAPPPVPAEPPTMPPQAAPQPVPPNSGQEFDSWVTKVAGWLDIPERAMTGYAKATVALSKDQPGCHLSWVTLAAVGKVTTDHGRAGGGQLGADGRVAKPIGALAVRDFYGHVVSTKDASGPMQLSAALWKKWQGPGKPDAQNIDAAALAAGRALCDGGRDLAKGEAWWQGVSTLQSAPLFLHRILATANVYGTVGKNPAPPNPAVLKAISFAIDKIGLPYVWGGNGEEKGDLGFDCSGLTTAAYGTAGITLKRTAHWQYESVPLVPTGQSPQLGDLIFYGNPATKIHHVGIFIGNEQMIDAPTFGQAVQVHTYRKPGDDFAGAGRPTN</sequence>
<evidence type="ECO:0000256" key="3">
    <source>
        <dbReference type="ARBA" id="ARBA00022801"/>
    </source>
</evidence>
<evidence type="ECO:0000256" key="4">
    <source>
        <dbReference type="ARBA" id="ARBA00022807"/>
    </source>
</evidence>
<dbReference type="SUPFAM" id="SSF53955">
    <property type="entry name" value="Lysozyme-like"/>
    <property type="match status" value="1"/>
</dbReference>
<evidence type="ECO:0000259" key="7">
    <source>
        <dbReference type="PROSITE" id="PS51935"/>
    </source>
</evidence>
<dbReference type="SUPFAM" id="SSF54001">
    <property type="entry name" value="Cysteine proteinases"/>
    <property type="match status" value="1"/>
</dbReference>
<dbReference type="Gene3D" id="3.90.1720.10">
    <property type="entry name" value="endopeptidase domain like (from Nostoc punctiforme)"/>
    <property type="match status" value="1"/>
</dbReference>
<dbReference type="PROSITE" id="PS51935">
    <property type="entry name" value="NLPC_P60"/>
    <property type="match status" value="1"/>
</dbReference>
<dbReference type="RefSeq" id="WP_344422347.1">
    <property type="nucleotide sequence ID" value="NZ_BAAANN010000018.1"/>
</dbReference>
<dbReference type="InterPro" id="IPR000064">
    <property type="entry name" value="NLP_P60_dom"/>
</dbReference>
<keyword evidence="3" id="KW-0378">Hydrolase</keyword>
<evidence type="ECO:0000256" key="2">
    <source>
        <dbReference type="ARBA" id="ARBA00022670"/>
    </source>
</evidence>
<keyword evidence="2" id="KW-0645">Protease</keyword>
<name>A0ABN2REV1_9PSEU</name>
<evidence type="ECO:0000256" key="1">
    <source>
        <dbReference type="ARBA" id="ARBA00007074"/>
    </source>
</evidence>
<keyword evidence="6" id="KW-0812">Transmembrane</keyword>
<feature type="region of interest" description="Disordered" evidence="5">
    <location>
        <begin position="46"/>
        <end position="76"/>
    </location>
</feature>
<evidence type="ECO:0000313" key="8">
    <source>
        <dbReference type="EMBL" id="GAA1968013.1"/>
    </source>
</evidence>
<protein>
    <submittedName>
        <fullName evidence="8">C40 family peptidase</fullName>
    </submittedName>
</protein>
<dbReference type="InterPro" id="IPR023346">
    <property type="entry name" value="Lysozyme-like_dom_sf"/>
</dbReference>
<reference evidence="8 9" key="1">
    <citation type="journal article" date="2019" name="Int. J. Syst. Evol. Microbiol.">
        <title>The Global Catalogue of Microorganisms (GCM) 10K type strain sequencing project: providing services to taxonomists for standard genome sequencing and annotation.</title>
        <authorList>
            <consortium name="The Broad Institute Genomics Platform"/>
            <consortium name="The Broad Institute Genome Sequencing Center for Infectious Disease"/>
            <person name="Wu L."/>
            <person name="Ma J."/>
        </authorList>
    </citation>
    <scope>NUCLEOTIDE SEQUENCE [LARGE SCALE GENOMIC DNA]</scope>
    <source>
        <strain evidence="8 9">JCM 14545</strain>
    </source>
</reference>
<keyword evidence="6" id="KW-0472">Membrane</keyword>
<keyword evidence="6" id="KW-1133">Transmembrane helix</keyword>
<dbReference type="InterPro" id="IPR038765">
    <property type="entry name" value="Papain-like_cys_pep_sf"/>
</dbReference>
<evidence type="ECO:0000313" key="9">
    <source>
        <dbReference type="Proteomes" id="UP001501116"/>
    </source>
</evidence>
<organism evidence="8 9">
    <name type="scientific">Amycolatopsis minnesotensis</name>
    <dbReference type="NCBI Taxonomy" id="337894"/>
    <lineage>
        <taxon>Bacteria</taxon>
        <taxon>Bacillati</taxon>
        <taxon>Actinomycetota</taxon>
        <taxon>Actinomycetes</taxon>
        <taxon>Pseudonocardiales</taxon>
        <taxon>Pseudonocardiaceae</taxon>
        <taxon>Amycolatopsis</taxon>
    </lineage>
</organism>
<evidence type="ECO:0000256" key="5">
    <source>
        <dbReference type="SAM" id="MobiDB-lite"/>
    </source>
</evidence>
<dbReference type="InterPro" id="IPR051794">
    <property type="entry name" value="PG_Endopeptidase_C40"/>
</dbReference>
<gene>
    <name evidence="8" type="ORF">GCM10009754_46100</name>
</gene>
<proteinExistence type="inferred from homology"/>
<feature type="compositionally biased region" description="Pro residues" evidence="5">
    <location>
        <begin position="51"/>
        <end position="73"/>
    </location>
</feature>
<dbReference type="EMBL" id="BAAANN010000018">
    <property type="protein sequence ID" value="GAA1968013.1"/>
    <property type="molecule type" value="Genomic_DNA"/>
</dbReference>
<dbReference type="Proteomes" id="UP001501116">
    <property type="component" value="Unassembled WGS sequence"/>
</dbReference>
<comment type="similarity">
    <text evidence="1">Belongs to the peptidase C40 family.</text>
</comment>
<dbReference type="PANTHER" id="PTHR47359">
    <property type="entry name" value="PEPTIDOGLYCAN DL-ENDOPEPTIDASE CWLO"/>
    <property type="match status" value="1"/>
</dbReference>